<dbReference type="AlphaFoldDB" id="A0A7N0UA28"/>
<dbReference type="PROSITE" id="PS00587">
    <property type="entry name" value="GLYCOSYL_HYDROL_F17"/>
    <property type="match status" value="1"/>
</dbReference>
<dbReference type="InterPro" id="IPR017853">
    <property type="entry name" value="GH"/>
</dbReference>
<evidence type="ECO:0000256" key="5">
    <source>
        <dbReference type="RuleBase" id="RU004336"/>
    </source>
</evidence>
<evidence type="ECO:0000313" key="7">
    <source>
        <dbReference type="EnsemblPlants" id="Kaladp0059s0058.1.v1.1.CDS.1"/>
    </source>
</evidence>
<reference evidence="7" key="1">
    <citation type="submission" date="2021-01" db="UniProtKB">
        <authorList>
            <consortium name="EnsemblPlants"/>
        </authorList>
    </citation>
    <scope>IDENTIFICATION</scope>
</reference>
<dbReference type="Pfam" id="PF00332">
    <property type="entry name" value="Glyco_hydro_17"/>
    <property type="match status" value="1"/>
</dbReference>
<dbReference type="GO" id="GO:0005975">
    <property type="term" value="P:carbohydrate metabolic process"/>
    <property type="evidence" value="ECO:0007669"/>
    <property type="project" value="InterPro"/>
</dbReference>
<proteinExistence type="inferred from homology"/>
<dbReference type="PANTHER" id="PTHR32227">
    <property type="entry name" value="GLUCAN ENDO-1,3-BETA-GLUCOSIDASE BG1-RELATED-RELATED"/>
    <property type="match status" value="1"/>
</dbReference>
<keyword evidence="8" id="KW-1185">Reference proteome</keyword>
<dbReference type="InterPro" id="IPR044965">
    <property type="entry name" value="Glyco_hydro_17_plant"/>
</dbReference>
<evidence type="ECO:0000256" key="4">
    <source>
        <dbReference type="RuleBase" id="RU004335"/>
    </source>
</evidence>
<dbReference type="EnsemblPlants" id="Kaladp0059s0058.1.v1.1">
    <property type="protein sequence ID" value="Kaladp0059s0058.1.v1.1.CDS.1"/>
    <property type="gene ID" value="Kaladp0059s0058.v1.1"/>
</dbReference>
<feature type="chain" id="PRO_5029663366" description="Glucan endo-1,3-beta-D-glucosidase" evidence="6">
    <location>
        <begin position="28"/>
        <end position="382"/>
    </location>
</feature>
<feature type="signal peptide" evidence="6">
    <location>
        <begin position="1"/>
        <end position="27"/>
    </location>
</feature>
<evidence type="ECO:0000313" key="8">
    <source>
        <dbReference type="Proteomes" id="UP000594263"/>
    </source>
</evidence>
<protein>
    <recommendedName>
        <fullName evidence="9">Glucan endo-1,3-beta-D-glucosidase</fullName>
    </recommendedName>
</protein>
<dbReference type="SUPFAM" id="SSF51445">
    <property type="entry name" value="(Trans)glycosidases"/>
    <property type="match status" value="1"/>
</dbReference>
<evidence type="ECO:0000256" key="6">
    <source>
        <dbReference type="SAM" id="SignalP"/>
    </source>
</evidence>
<evidence type="ECO:0000256" key="3">
    <source>
        <dbReference type="ARBA" id="ARBA00023295"/>
    </source>
</evidence>
<dbReference type="Gramene" id="Kaladp0059s0058.1.v1.1">
    <property type="protein sequence ID" value="Kaladp0059s0058.1.v1.1.CDS.1"/>
    <property type="gene ID" value="Kaladp0059s0058.v1.1"/>
</dbReference>
<sequence length="382" mass="42034">MAPSPLHLLLLPWFMHFLILLPSAVVAQSSGTVGVTYTTAPSTADHVARFVESSKISAVRLPDANPTVIRSFTFTNVSLLLTIPNSLVPVIAANRSNAATWLYNHVVPYYPRARISTISVGNNVLDASPDLYDFVLPAINNIHTSLREIGIRSISVSTTFSFLSVMTDTFPPSSARFQSPADDVLIRPLLQFLEQTNSSFLINLYPYNVLRLNSEIPIAFALFQNLPYNFRDDITTGVRYLNLFDMMVDAVISAMAVAGHQSVSIIVTETGWPSAGSTGELEATQGYAEMYVKGLVKHLKSGVGTPLRKEGVAEAYIYELFDRDDEQEVNGTSRKWGIFYPNLTKKYDIQLSSSGVLSGNGSRTWVHIAGWIVLVLSSLLLH</sequence>
<evidence type="ECO:0000256" key="2">
    <source>
        <dbReference type="ARBA" id="ARBA00022801"/>
    </source>
</evidence>
<dbReference type="InterPro" id="IPR000490">
    <property type="entry name" value="Glyco_hydro_17"/>
</dbReference>
<evidence type="ECO:0008006" key="9">
    <source>
        <dbReference type="Google" id="ProtNLM"/>
    </source>
</evidence>
<dbReference type="Gene3D" id="3.20.20.80">
    <property type="entry name" value="Glycosidases"/>
    <property type="match status" value="1"/>
</dbReference>
<dbReference type="OMA" id="FQEHPFN"/>
<accession>A0A7N0UA28</accession>
<dbReference type="GO" id="GO:0004553">
    <property type="term" value="F:hydrolase activity, hydrolyzing O-glycosyl compounds"/>
    <property type="evidence" value="ECO:0007669"/>
    <property type="project" value="InterPro"/>
</dbReference>
<keyword evidence="6" id="KW-0732">Signal</keyword>
<keyword evidence="3 5" id="KW-0326">Glycosidase</keyword>
<dbReference type="Proteomes" id="UP000594263">
    <property type="component" value="Unplaced"/>
</dbReference>
<comment type="similarity">
    <text evidence="1 4">Belongs to the glycosyl hydrolase 17 family.</text>
</comment>
<keyword evidence="2 5" id="KW-0378">Hydrolase</keyword>
<organism evidence="7 8">
    <name type="scientific">Kalanchoe fedtschenkoi</name>
    <name type="common">Lavender scallops</name>
    <name type="synonym">South American air plant</name>
    <dbReference type="NCBI Taxonomy" id="63787"/>
    <lineage>
        <taxon>Eukaryota</taxon>
        <taxon>Viridiplantae</taxon>
        <taxon>Streptophyta</taxon>
        <taxon>Embryophyta</taxon>
        <taxon>Tracheophyta</taxon>
        <taxon>Spermatophyta</taxon>
        <taxon>Magnoliopsida</taxon>
        <taxon>eudicotyledons</taxon>
        <taxon>Gunneridae</taxon>
        <taxon>Pentapetalae</taxon>
        <taxon>Saxifragales</taxon>
        <taxon>Crassulaceae</taxon>
        <taxon>Kalanchoe</taxon>
    </lineage>
</organism>
<name>A0A7N0UA28_KALFE</name>
<evidence type="ECO:0000256" key="1">
    <source>
        <dbReference type="ARBA" id="ARBA00008773"/>
    </source>
</evidence>